<proteinExistence type="predicted"/>
<gene>
    <name evidence="1" type="ORF">F9L07_25285</name>
</gene>
<dbReference type="Proteomes" id="UP000449906">
    <property type="component" value="Unassembled WGS sequence"/>
</dbReference>
<comment type="caution">
    <text evidence="1">The sequence shown here is derived from an EMBL/GenBank/DDBJ whole genome shotgun (WGS) entry which is preliminary data.</text>
</comment>
<reference evidence="1 2" key="1">
    <citation type="submission" date="2019-09" db="EMBL/GenBank/DDBJ databases">
        <title>Pimelobacter sp. isolated from Paulinella.</title>
        <authorList>
            <person name="Jeong S.E."/>
        </authorList>
    </citation>
    <scope>NUCLEOTIDE SEQUENCE [LARGE SCALE GENOMIC DNA]</scope>
    <source>
        <strain evidence="1 2">Pch-N</strain>
    </source>
</reference>
<dbReference type="InterPro" id="IPR058009">
    <property type="entry name" value="TTP_Phage_16"/>
</dbReference>
<dbReference type="EMBL" id="WBVM01000004">
    <property type="protein sequence ID" value="KAB2807986.1"/>
    <property type="molecule type" value="Genomic_DNA"/>
</dbReference>
<organism evidence="1 2">
    <name type="scientific">Nocardioides simplex</name>
    <name type="common">Arthrobacter simplex</name>
    <dbReference type="NCBI Taxonomy" id="2045"/>
    <lineage>
        <taxon>Bacteria</taxon>
        <taxon>Bacillati</taxon>
        <taxon>Actinomycetota</taxon>
        <taxon>Actinomycetes</taxon>
        <taxon>Propionibacteriales</taxon>
        <taxon>Nocardioidaceae</taxon>
        <taxon>Pimelobacter</taxon>
    </lineage>
</organism>
<evidence type="ECO:0000313" key="1">
    <source>
        <dbReference type="EMBL" id="KAB2807986.1"/>
    </source>
</evidence>
<accession>A0A7J5DSM0</accession>
<sequence length="176" mass="18389">MAAPIQPALKRAFGNDSWGFAPAIADILIPKVTELNAASGFNLSCSLFGEQGDPTSNQEKVTLPRVLCQTQQFEVNGAVTYAMPDLIVSFDPQGAAASNGKKAWETMVDGIAGFLWRRQGVTATTDIAVGQFVDIIPVQLGIKTPGKTGTGADGVYSFTQGASITGAPAWNKALVA</sequence>
<protein>
    <submittedName>
        <fullName evidence="1">Uncharacterized protein</fullName>
    </submittedName>
</protein>
<evidence type="ECO:0000313" key="2">
    <source>
        <dbReference type="Proteomes" id="UP000449906"/>
    </source>
</evidence>
<dbReference type="Pfam" id="PF25595">
    <property type="entry name" value="Phage_TTP_16"/>
    <property type="match status" value="1"/>
</dbReference>
<dbReference type="RefSeq" id="WP_151582468.1">
    <property type="nucleotide sequence ID" value="NZ_WBVM01000004.1"/>
</dbReference>
<dbReference type="AlphaFoldDB" id="A0A7J5DSM0"/>
<name>A0A7J5DSM0_NOCSI</name>